<name>A0ABV7Z256_9BACT</name>
<dbReference type="Proteomes" id="UP001595616">
    <property type="component" value="Unassembled WGS sequence"/>
</dbReference>
<evidence type="ECO:0000313" key="1">
    <source>
        <dbReference type="EMBL" id="MFC3813300.1"/>
    </source>
</evidence>
<organism evidence="1 2">
    <name type="scientific">Lacihabitans lacunae</name>
    <dbReference type="NCBI Taxonomy" id="1028214"/>
    <lineage>
        <taxon>Bacteria</taxon>
        <taxon>Pseudomonadati</taxon>
        <taxon>Bacteroidota</taxon>
        <taxon>Cytophagia</taxon>
        <taxon>Cytophagales</taxon>
        <taxon>Leadbetterellaceae</taxon>
        <taxon>Lacihabitans</taxon>
    </lineage>
</organism>
<proteinExistence type="predicted"/>
<comment type="caution">
    <text evidence="1">The sequence shown here is derived from an EMBL/GenBank/DDBJ whole genome shotgun (WGS) entry which is preliminary data.</text>
</comment>
<dbReference type="EMBL" id="JBHRYQ010000002">
    <property type="protein sequence ID" value="MFC3813300.1"/>
    <property type="molecule type" value="Genomic_DNA"/>
</dbReference>
<sequence length="189" mass="22259">MINLKDTFLESQYWMMSIQAAFQRSGIYTNVSDKTKEVFRSQLHISVKQIAEQYKTEISEEQHILNILKLQNASKNLDLLKNGILNFGICQKLLNLYLKYLWCAGWIPTPPHFPIDRLIQERLDFKQNEVVSWTKDILTSKDYMKIIDNSKVILAKTDIKNLAELELEIYTHNNLKELMKLKRHVTTRS</sequence>
<gene>
    <name evidence="1" type="ORF">ACFOOI_21725</name>
</gene>
<evidence type="ECO:0000313" key="2">
    <source>
        <dbReference type="Proteomes" id="UP001595616"/>
    </source>
</evidence>
<dbReference type="RefSeq" id="WP_379840286.1">
    <property type="nucleotide sequence ID" value="NZ_JBHRYQ010000002.1"/>
</dbReference>
<protein>
    <submittedName>
        <fullName evidence="1">Uncharacterized protein</fullName>
    </submittedName>
</protein>
<keyword evidence="2" id="KW-1185">Reference proteome</keyword>
<accession>A0ABV7Z256</accession>
<reference evidence="2" key="1">
    <citation type="journal article" date="2019" name="Int. J. Syst. Evol. Microbiol.">
        <title>The Global Catalogue of Microorganisms (GCM) 10K type strain sequencing project: providing services to taxonomists for standard genome sequencing and annotation.</title>
        <authorList>
            <consortium name="The Broad Institute Genomics Platform"/>
            <consortium name="The Broad Institute Genome Sequencing Center for Infectious Disease"/>
            <person name="Wu L."/>
            <person name="Ma J."/>
        </authorList>
    </citation>
    <scope>NUCLEOTIDE SEQUENCE [LARGE SCALE GENOMIC DNA]</scope>
    <source>
        <strain evidence="2">CECT 7956</strain>
    </source>
</reference>